<feature type="region of interest" description="Disordered" evidence="4">
    <location>
        <begin position="35"/>
        <end position="56"/>
    </location>
</feature>
<dbReference type="InterPro" id="IPR016024">
    <property type="entry name" value="ARM-type_fold"/>
</dbReference>
<dbReference type="PANTHER" id="PTHR13213:SF2">
    <property type="entry name" value="MYB-BINDING PROTEIN 1A"/>
    <property type="match status" value="1"/>
</dbReference>
<dbReference type="Pfam" id="PF04931">
    <property type="entry name" value="DNA_pol_phi"/>
    <property type="match status" value="2"/>
</dbReference>
<name>A0A1J8Q170_9AGAM</name>
<protein>
    <recommendedName>
        <fullName evidence="7">DNA polymerase phi subunit</fullName>
    </recommendedName>
</protein>
<comment type="subcellular location">
    <subcellularLocation>
        <location evidence="1">Nucleus</location>
    </subcellularLocation>
</comment>
<evidence type="ECO:0000256" key="2">
    <source>
        <dbReference type="ARBA" id="ARBA00006809"/>
    </source>
</evidence>
<dbReference type="AlphaFoldDB" id="A0A1J8Q170"/>
<reference evidence="5 6" key="1">
    <citation type="submission" date="2016-03" db="EMBL/GenBank/DDBJ databases">
        <title>Comparative genomics of the ectomycorrhizal sister species Rhizopogon vinicolor and Rhizopogon vesiculosus (Basidiomycota: Boletales) reveals a divergence of the mating type B locus.</title>
        <authorList>
            <person name="Mujic A.B."/>
            <person name="Kuo A."/>
            <person name="Tritt A."/>
            <person name="Lipzen A."/>
            <person name="Chen C."/>
            <person name="Johnson J."/>
            <person name="Sharma A."/>
            <person name="Barry K."/>
            <person name="Grigoriev I.V."/>
            <person name="Spatafora J.W."/>
        </authorList>
    </citation>
    <scope>NUCLEOTIDE SEQUENCE [LARGE SCALE GENOMIC DNA]</scope>
    <source>
        <strain evidence="5 6">AM-OR11-056</strain>
    </source>
</reference>
<gene>
    <name evidence="5" type="ORF">AZE42_02950</name>
</gene>
<dbReference type="InterPro" id="IPR007015">
    <property type="entry name" value="DNA_pol_V/MYBBP1A"/>
</dbReference>
<evidence type="ECO:0000256" key="3">
    <source>
        <dbReference type="ARBA" id="ARBA00023242"/>
    </source>
</evidence>
<proteinExistence type="inferred from homology"/>
<feature type="region of interest" description="Disordered" evidence="4">
    <location>
        <begin position="626"/>
        <end position="666"/>
    </location>
</feature>
<keyword evidence="6" id="KW-1185">Reference proteome</keyword>
<evidence type="ECO:0000256" key="1">
    <source>
        <dbReference type="ARBA" id="ARBA00004123"/>
    </source>
</evidence>
<organism evidence="5 6">
    <name type="scientific">Rhizopogon vesiculosus</name>
    <dbReference type="NCBI Taxonomy" id="180088"/>
    <lineage>
        <taxon>Eukaryota</taxon>
        <taxon>Fungi</taxon>
        <taxon>Dikarya</taxon>
        <taxon>Basidiomycota</taxon>
        <taxon>Agaricomycotina</taxon>
        <taxon>Agaricomycetes</taxon>
        <taxon>Agaricomycetidae</taxon>
        <taxon>Boletales</taxon>
        <taxon>Suillineae</taxon>
        <taxon>Rhizopogonaceae</taxon>
        <taxon>Rhizopogon</taxon>
    </lineage>
</organism>
<dbReference type="OrthoDB" id="342531at2759"/>
<dbReference type="GO" id="GO:0005730">
    <property type="term" value="C:nucleolus"/>
    <property type="evidence" value="ECO:0007669"/>
    <property type="project" value="InterPro"/>
</dbReference>
<feature type="compositionally biased region" description="Acidic residues" evidence="4">
    <location>
        <begin position="629"/>
        <end position="665"/>
    </location>
</feature>
<dbReference type="PANTHER" id="PTHR13213">
    <property type="entry name" value="MYB-BINDING PROTEIN 1A FAMILY MEMBER"/>
    <property type="match status" value="1"/>
</dbReference>
<evidence type="ECO:0000313" key="5">
    <source>
        <dbReference type="EMBL" id="OJA13731.1"/>
    </source>
</evidence>
<evidence type="ECO:0000313" key="6">
    <source>
        <dbReference type="Proteomes" id="UP000183567"/>
    </source>
</evidence>
<accession>A0A1J8Q170</accession>
<comment type="similarity">
    <text evidence="2">Belongs to the MYBBP1A family.</text>
</comment>
<feature type="compositionally biased region" description="Basic residues" evidence="4">
    <location>
        <begin position="1047"/>
        <end position="1059"/>
    </location>
</feature>
<feature type="region of interest" description="Disordered" evidence="4">
    <location>
        <begin position="1020"/>
        <end position="1059"/>
    </location>
</feature>
<evidence type="ECO:0008006" key="7">
    <source>
        <dbReference type="Google" id="ProtNLM"/>
    </source>
</evidence>
<keyword evidence="3" id="KW-0539">Nucleus</keyword>
<dbReference type="SUPFAM" id="SSF48371">
    <property type="entry name" value="ARM repeat"/>
    <property type="match status" value="1"/>
</dbReference>
<dbReference type="EMBL" id="LVVM01004029">
    <property type="protein sequence ID" value="OJA13731.1"/>
    <property type="molecule type" value="Genomic_DNA"/>
</dbReference>
<dbReference type="Proteomes" id="UP000183567">
    <property type="component" value="Unassembled WGS sequence"/>
</dbReference>
<sequence length="1059" mass="118366">MANTLSLFWDLSSASKKERIDATVKLVSSLEKFQAQHTPKVSPGSEDDEENVGPTDGLDALNAHDVAYSIRRLIRGLASPRESSRLGFSVALTEVCASFQNRINIFVYGRNKDLWTPETVAVTLKLQPAMPEHNWKKTLAPTFKDADILAPANFSTLGRILKETPGEDELQKSGTGTWKAQLHYVWNVIFDSLLPESKPGHRRNALFQEFFRVVVDDTLFGPSSSPERKFWGFLVFKKALGRVEGADLPMLFTKNFMRCWINHLSQKDRHLHKISQDVVKDIQNVVQQNPELGYTLITGIHGSQQFDKLTRTKTIESILSKMDSDGIMRYIQSLLEEIDESGEDVAAEEAKRIWTADQFAALVRNGAIPKREDWIQLVLNWFTVQGLYVVKKKSDKGLLAALRVTPSALASEDFRRTCRSKLLGCLADLTSQPTTSQKGLRIIEVTIAVDDESWISKIFAVVNDLDKDRKRIVSLSEENEEEQPLIQQVYKTIENLKQVDGAMKEAAKGVELLLSAFLLHYRCVKLDDDEPDPDTGVLEASTCLAAAATMFPADTKSKKRRKSLATSQPDSPAPIDMLVDVLIGFLEKSTSYLRAVANKTFSCIASAATESTIDLIVVQLERRDPADLVADEEDETESAKSEDEDEDDVESDEDEDEESELDGNDEAALALRKKIEDALKANGIEAAAGDTDEESEEELADDEQMMAIDEHLAEVFRSRSGDKQGKDVNAQREATHFKNRVLDLVEIFARKMPQSPHILRLVMPLIELATKSSNDEQQLSDKARGILNNRLAKLKEPLQEADQEYAETILDELHIRARKANSSDALATLSHCSLFICRVLANIGDGEPILRLYTESIVDFMTRKASSLNIAFFKDFITRYPALGWRLRDAILDTSTKAINAYRRCQAFQLLNMILTLSASTGDPEDVLSFILKLHRSILHFIDSACDDQVSLSAVQIKDLLKLVMLGVRQASKVDINNQSAWDSGAWHTLHERLVASKRFGSSTAVLKLCSQVESALKAQNDRQSHLGAPKRKAKEVEVEGVSSDTKRKKKKSRPTSQS</sequence>
<comment type="caution">
    <text evidence="5">The sequence shown here is derived from an EMBL/GenBank/DDBJ whole genome shotgun (WGS) entry which is preliminary data.</text>
</comment>
<dbReference type="STRING" id="180088.A0A1J8Q170"/>
<evidence type="ECO:0000256" key="4">
    <source>
        <dbReference type="SAM" id="MobiDB-lite"/>
    </source>
</evidence>
<dbReference type="GO" id="GO:0000182">
    <property type="term" value="F:rDNA binding"/>
    <property type="evidence" value="ECO:0007669"/>
    <property type="project" value="TreeGrafter"/>
</dbReference>
<dbReference type="GO" id="GO:0006355">
    <property type="term" value="P:regulation of DNA-templated transcription"/>
    <property type="evidence" value="ECO:0007669"/>
    <property type="project" value="InterPro"/>
</dbReference>